<keyword evidence="3" id="KW-1185">Reference proteome</keyword>
<reference evidence="3 4" key="1">
    <citation type="submission" date="2017-12" db="EMBL/GenBank/DDBJ databases">
        <authorList>
            <person name="Paulsen S."/>
            <person name="Gram L.K."/>
        </authorList>
    </citation>
    <scope>NUCLEOTIDE SEQUENCE [LARGE SCALE GENOMIC DNA]</scope>
    <source>
        <strain evidence="2 4">S2231</strain>
        <strain evidence="1 3">S2233</strain>
    </source>
</reference>
<gene>
    <name evidence="2" type="ORF">CWB96_10040</name>
    <name evidence="1" type="ORF">CWB97_11330</name>
</gene>
<dbReference type="Proteomes" id="UP000305730">
    <property type="component" value="Unassembled WGS sequence"/>
</dbReference>
<name>A0A5S3XPT3_9GAMM</name>
<evidence type="ECO:0000313" key="4">
    <source>
        <dbReference type="Proteomes" id="UP000307706"/>
    </source>
</evidence>
<evidence type="ECO:0000313" key="1">
    <source>
        <dbReference type="EMBL" id="TMP42547.1"/>
    </source>
</evidence>
<protein>
    <submittedName>
        <fullName evidence="2">Uncharacterized protein</fullName>
    </submittedName>
</protein>
<dbReference type="Proteomes" id="UP000307706">
    <property type="component" value="Unassembled WGS sequence"/>
</dbReference>
<dbReference type="AlphaFoldDB" id="A0A5S3XPT3"/>
<evidence type="ECO:0000313" key="2">
    <source>
        <dbReference type="EMBL" id="TMP59275.1"/>
    </source>
</evidence>
<dbReference type="EMBL" id="PNCK01000038">
    <property type="protein sequence ID" value="TMP42547.1"/>
    <property type="molecule type" value="Genomic_DNA"/>
</dbReference>
<comment type="caution">
    <text evidence="2">The sequence shown here is derived from an EMBL/GenBank/DDBJ whole genome shotgun (WGS) entry which is preliminary data.</text>
</comment>
<reference evidence="2" key="3">
    <citation type="submission" date="2019-09" db="EMBL/GenBank/DDBJ databases">
        <title>Co-occurence of chitin degradation, pigmentation and bioactivity in marine Pseudoalteromonas.</title>
        <authorList>
            <person name="Sonnenschein E.C."/>
            <person name="Bech P.K."/>
        </authorList>
    </citation>
    <scope>NUCLEOTIDE SEQUENCE</scope>
    <source>
        <strain evidence="2">S2231</strain>
        <strain evidence="1">S2233</strain>
    </source>
</reference>
<sequence length="73" mass="8361">MLNRNVRVLFFIIIAFSMINFMVTEYSLWTTSLACSSKCEVLGCKSGKLIFGEQRRLIGCKCDSKQDYLVLLN</sequence>
<dbReference type="EMBL" id="PNCL01000048">
    <property type="protein sequence ID" value="TMP59275.1"/>
    <property type="molecule type" value="Genomic_DNA"/>
</dbReference>
<organism evidence="2 4">
    <name type="scientific">Pseudoalteromonas citrea</name>
    <dbReference type="NCBI Taxonomy" id="43655"/>
    <lineage>
        <taxon>Bacteria</taxon>
        <taxon>Pseudomonadati</taxon>
        <taxon>Pseudomonadota</taxon>
        <taxon>Gammaproteobacteria</taxon>
        <taxon>Alteromonadales</taxon>
        <taxon>Pseudoalteromonadaceae</taxon>
        <taxon>Pseudoalteromonas</taxon>
    </lineage>
</organism>
<proteinExistence type="predicted"/>
<accession>A0A5S3XPT3</accession>
<evidence type="ECO:0000313" key="3">
    <source>
        <dbReference type="Proteomes" id="UP000305730"/>
    </source>
</evidence>
<reference evidence="3 4" key="2">
    <citation type="submission" date="2019-06" db="EMBL/GenBank/DDBJ databases">
        <title>Co-occurence of chitin degradation, pigmentation and bioactivity in marine Pseudoalteromonas.</title>
        <authorList>
            <person name="Sonnenschein E.C."/>
            <person name="Bech P.K."/>
        </authorList>
    </citation>
    <scope>NUCLEOTIDE SEQUENCE [LARGE SCALE GENOMIC DNA]</scope>
    <source>
        <strain evidence="4">S2231</strain>
        <strain evidence="3">S2233</strain>
    </source>
</reference>